<keyword evidence="1" id="KW-0812">Transmembrane</keyword>
<keyword evidence="3" id="KW-1185">Reference proteome</keyword>
<comment type="caution">
    <text evidence="2">The sequence shown here is derived from an EMBL/GenBank/DDBJ whole genome shotgun (WGS) entry which is preliminary data.</text>
</comment>
<evidence type="ECO:0000313" key="3">
    <source>
        <dbReference type="Proteomes" id="UP001185092"/>
    </source>
</evidence>
<dbReference type="AlphaFoldDB" id="A0AAE4BTR6"/>
<keyword evidence="1" id="KW-1133">Transmembrane helix</keyword>
<dbReference type="Proteomes" id="UP001185092">
    <property type="component" value="Unassembled WGS sequence"/>
</dbReference>
<accession>A0AAE4BTR6</accession>
<protein>
    <submittedName>
        <fullName evidence="2">Uncharacterized protein</fullName>
    </submittedName>
</protein>
<evidence type="ECO:0000256" key="1">
    <source>
        <dbReference type="SAM" id="Phobius"/>
    </source>
</evidence>
<sequence length="203" mass="23706">MHRKLDKNNLLPFLSITLFIGIATLYIIFDKYLVKEYNSSDLSELLYHYTFSKGNINIDDFKTYNELIDSIDSKFCEVRNSPKLFIHHKKRSFVIKPFYGANNPCPDLSVCYKNRNVILIQDDSIKKSDLSWHYSKIDSILPLDYYNDGEKSDFSTSSNHIIIHIQNSNQDIEIIKAQIIKVTEIYDQLESAQNMNICFLKSN</sequence>
<feature type="transmembrane region" description="Helical" evidence="1">
    <location>
        <begin position="9"/>
        <end position="29"/>
    </location>
</feature>
<reference evidence="2" key="1">
    <citation type="submission" date="2023-07" db="EMBL/GenBank/DDBJ databases">
        <title>Genomic Encyclopedia of Type Strains, Phase IV (KMG-IV): sequencing the most valuable type-strain genomes for metagenomic binning, comparative biology and taxonomic classification.</title>
        <authorList>
            <person name="Goeker M."/>
        </authorList>
    </citation>
    <scope>NUCLEOTIDE SEQUENCE</scope>
    <source>
        <strain evidence="2">DSM 26174</strain>
    </source>
</reference>
<dbReference type="EMBL" id="JAVDQD010000003">
    <property type="protein sequence ID" value="MDR6240073.1"/>
    <property type="molecule type" value="Genomic_DNA"/>
</dbReference>
<organism evidence="2 3">
    <name type="scientific">Aureibacter tunicatorum</name>
    <dbReference type="NCBI Taxonomy" id="866807"/>
    <lineage>
        <taxon>Bacteria</taxon>
        <taxon>Pseudomonadati</taxon>
        <taxon>Bacteroidota</taxon>
        <taxon>Cytophagia</taxon>
        <taxon>Cytophagales</taxon>
        <taxon>Persicobacteraceae</taxon>
        <taxon>Aureibacter</taxon>
    </lineage>
</organism>
<proteinExistence type="predicted"/>
<keyword evidence="1" id="KW-0472">Membrane</keyword>
<evidence type="ECO:0000313" key="2">
    <source>
        <dbReference type="EMBL" id="MDR6240073.1"/>
    </source>
</evidence>
<gene>
    <name evidence="2" type="ORF">HNQ88_003121</name>
</gene>
<dbReference type="RefSeq" id="WP_309939907.1">
    <property type="nucleotide sequence ID" value="NZ_AP025305.1"/>
</dbReference>
<name>A0AAE4BTR6_9BACT</name>